<reference evidence="3 5" key="2">
    <citation type="submission" date="2019-08" db="EMBL/GenBank/DDBJ databases">
        <title>Bacillus genomes from the desert of Cuatro Cienegas, Coahuila.</title>
        <authorList>
            <person name="Olmedo-Alvarez G."/>
        </authorList>
    </citation>
    <scope>NUCLEOTIDE SEQUENCE [LARGE SCALE GENOMIC DNA]</scope>
    <source>
        <strain evidence="3 5">CH98b_3T</strain>
    </source>
</reference>
<name>A0A1Y0CLI3_9BACI</name>
<evidence type="ECO:0000313" key="4">
    <source>
        <dbReference type="Proteomes" id="UP000195573"/>
    </source>
</evidence>
<dbReference type="Proteomes" id="UP000195573">
    <property type="component" value="Chromosome"/>
</dbReference>
<dbReference type="OrthoDB" id="1932566at2"/>
<dbReference type="AlphaFoldDB" id="A0A1Y0CLI3"/>
<dbReference type="EMBL" id="CP020880">
    <property type="protein sequence ID" value="ART76128.1"/>
    <property type="molecule type" value="Genomic_DNA"/>
</dbReference>
<dbReference type="RefSeq" id="WP_010192657.1">
    <property type="nucleotide sequence ID" value="NZ_CP020880.1"/>
</dbReference>
<dbReference type="InterPro" id="IPR046208">
    <property type="entry name" value="DUF6241"/>
</dbReference>
<accession>A0A1Y0CLI3</accession>
<gene>
    <name evidence="2" type="ORF">B4U37_08795</name>
    <name evidence="3" type="ORF">FZC75_18055</name>
</gene>
<evidence type="ECO:0000256" key="1">
    <source>
        <dbReference type="SAM" id="Phobius"/>
    </source>
</evidence>
<dbReference type="Pfam" id="PF19754">
    <property type="entry name" value="DUF6241"/>
    <property type="match status" value="1"/>
</dbReference>
<keyword evidence="1" id="KW-0472">Membrane</keyword>
<dbReference type="KEGG" id="bhk:B4U37_08795"/>
<proteinExistence type="predicted"/>
<organism evidence="3 5">
    <name type="scientific">Sutcliffiella horikoshii</name>
    <dbReference type="NCBI Taxonomy" id="79883"/>
    <lineage>
        <taxon>Bacteria</taxon>
        <taxon>Bacillati</taxon>
        <taxon>Bacillota</taxon>
        <taxon>Bacilli</taxon>
        <taxon>Bacillales</taxon>
        <taxon>Bacillaceae</taxon>
        <taxon>Sutcliffiella</taxon>
    </lineage>
</organism>
<protein>
    <submittedName>
        <fullName evidence="3">Uncharacterized protein</fullName>
    </submittedName>
</protein>
<keyword evidence="1" id="KW-1133">Transmembrane helix</keyword>
<dbReference type="EMBL" id="VTET01000010">
    <property type="protein sequence ID" value="TYS68596.1"/>
    <property type="molecule type" value="Genomic_DNA"/>
</dbReference>
<dbReference type="GeneID" id="96738521"/>
<keyword evidence="4" id="KW-1185">Reference proteome</keyword>
<sequence length="178" mass="20547">MKSWFKSNKGKLLPFVAVFLLAGALITYYLYTSPFQGTGLTGSQGNQASSSTISTSRNISVEQDNPFDHKKNLNEVHVVNYIHWMSHQKVKAESKWTHYKMTPERIDWLLEKVKEADYKHEEVYVEILTKWQKGDFSTADIDHNRVWSLLNGTVGKATGVMTEEEEKDYLKNPNIKFK</sequence>
<reference evidence="2 4" key="1">
    <citation type="submission" date="2017-04" db="EMBL/GenBank/DDBJ databases">
        <title>Complete Genome Sequence of the Bacillus horikoshii 20a strain from Cuatro Cienegas, Coahuila, Mexico.</title>
        <authorList>
            <person name="Zarza E."/>
            <person name="Alcaraz L.D."/>
            <person name="Aguilar-Salinas B."/>
            <person name="Islas A."/>
            <person name="Olmedo-Alvarez G."/>
        </authorList>
    </citation>
    <scope>NUCLEOTIDE SEQUENCE [LARGE SCALE GENOMIC DNA]</scope>
    <source>
        <strain evidence="2 4">20a</strain>
    </source>
</reference>
<feature type="transmembrane region" description="Helical" evidence="1">
    <location>
        <begin position="12"/>
        <end position="31"/>
    </location>
</feature>
<evidence type="ECO:0000313" key="5">
    <source>
        <dbReference type="Proteomes" id="UP000324517"/>
    </source>
</evidence>
<evidence type="ECO:0000313" key="3">
    <source>
        <dbReference type="EMBL" id="TYS68596.1"/>
    </source>
</evidence>
<dbReference type="Proteomes" id="UP000324517">
    <property type="component" value="Unassembled WGS sequence"/>
</dbReference>
<keyword evidence="1" id="KW-0812">Transmembrane</keyword>
<evidence type="ECO:0000313" key="2">
    <source>
        <dbReference type="EMBL" id="ART76128.1"/>
    </source>
</evidence>